<dbReference type="EMBL" id="DYTV01000033">
    <property type="protein sequence ID" value="HJH10626.1"/>
    <property type="molecule type" value="Genomic_DNA"/>
</dbReference>
<evidence type="ECO:0000256" key="1">
    <source>
        <dbReference type="ARBA" id="ARBA00004948"/>
    </source>
</evidence>
<keyword evidence="2" id="KW-0784">Thiamine biosynthesis</keyword>
<dbReference type="GO" id="GO:0050660">
    <property type="term" value="F:flavin adenine dinucleotide binding"/>
    <property type="evidence" value="ECO:0007669"/>
    <property type="project" value="InterPro"/>
</dbReference>
<evidence type="ECO:0000256" key="5">
    <source>
        <dbReference type="ARBA" id="ARBA00050018"/>
    </source>
</evidence>
<evidence type="ECO:0000259" key="6">
    <source>
        <dbReference type="Pfam" id="PF01266"/>
    </source>
</evidence>
<reference evidence="7" key="1">
    <citation type="journal article" date="2021" name="PeerJ">
        <title>Extensive microbial diversity within the chicken gut microbiome revealed by metagenomics and culture.</title>
        <authorList>
            <person name="Gilroy R."/>
            <person name="Ravi A."/>
            <person name="Getino M."/>
            <person name="Pursley I."/>
            <person name="Horton D.L."/>
            <person name="Alikhan N.F."/>
            <person name="Baker D."/>
            <person name="Gharbi K."/>
            <person name="Hall N."/>
            <person name="Watson M."/>
            <person name="Adriaenssens E.M."/>
            <person name="Foster-Nyarko E."/>
            <person name="Jarju S."/>
            <person name="Secka A."/>
            <person name="Antonio M."/>
            <person name="Oren A."/>
            <person name="Chaudhuri R.R."/>
            <person name="La Ragione R."/>
            <person name="Hildebrand F."/>
            <person name="Pallen M.J."/>
        </authorList>
    </citation>
    <scope>NUCLEOTIDE SEQUENCE</scope>
    <source>
        <strain evidence="7">CHK160-4876</strain>
    </source>
</reference>
<dbReference type="EC" id="1.4.3.19" evidence="5"/>
<keyword evidence="3 7" id="KW-0560">Oxidoreductase</keyword>
<dbReference type="GO" id="GO:0005737">
    <property type="term" value="C:cytoplasm"/>
    <property type="evidence" value="ECO:0007669"/>
    <property type="project" value="TreeGrafter"/>
</dbReference>
<dbReference type="NCBIfam" id="TIGR02352">
    <property type="entry name" value="thiamin_ThiO"/>
    <property type="match status" value="1"/>
</dbReference>
<evidence type="ECO:0000256" key="2">
    <source>
        <dbReference type="ARBA" id="ARBA00022977"/>
    </source>
</evidence>
<dbReference type="InterPro" id="IPR006076">
    <property type="entry name" value="FAD-dep_OxRdtase"/>
</dbReference>
<dbReference type="AlphaFoldDB" id="A0A921T4R1"/>
<dbReference type="Pfam" id="PF01266">
    <property type="entry name" value="DAO"/>
    <property type="match status" value="1"/>
</dbReference>
<dbReference type="PANTHER" id="PTHR13847:SF289">
    <property type="entry name" value="GLYCINE OXIDASE"/>
    <property type="match status" value="1"/>
</dbReference>
<dbReference type="Proteomes" id="UP000700212">
    <property type="component" value="Unassembled WGS sequence"/>
</dbReference>
<organism evidence="7 8">
    <name type="scientific">Metalysinibacillus jejuensis</name>
    <dbReference type="NCBI Taxonomy" id="914327"/>
    <lineage>
        <taxon>Bacteria</taxon>
        <taxon>Bacillati</taxon>
        <taxon>Bacillota</taxon>
        <taxon>Bacilli</taxon>
        <taxon>Bacillales</taxon>
        <taxon>Caryophanaceae</taxon>
        <taxon>Metalysinibacillus</taxon>
    </lineage>
</organism>
<dbReference type="SUPFAM" id="SSF54373">
    <property type="entry name" value="FAD-linked reductases, C-terminal domain"/>
    <property type="match status" value="1"/>
</dbReference>
<reference evidence="7" key="2">
    <citation type="submission" date="2021-09" db="EMBL/GenBank/DDBJ databases">
        <authorList>
            <person name="Gilroy R."/>
        </authorList>
    </citation>
    <scope>NUCLEOTIDE SEQUENCE</scope>
    <source>
        <strain evidence="7">CHK160-4876</strain>
    </source>
</reference>
<comment type="pathway">
    <text evidence="1">Cofactor biosynthesis; thiamine diphosphate biosynthesis.</text>
</comment>
<accession>A0A921T4R1</accession>
<sequence>MQKEYTIIGGGVIGLSIAYQLVKAKQRVTIFNITSPTTASLAAGGMLGGQNEFSEPSPLFDLAIESRAAHKNLAKELATLTGVDVELIPSGLIKVATNEQQKQFLHKQYQFLQKQKTTPVYWKDAHDVEPLLTPQLGRALHITADHQVKARQLTKALTIAVQKLGVRIITQHVRKITATSVVTDNASYPFTQLIVAAGAWSKQLLPHLPLYPVKGECMMVKTAHTPSTTVFAADGCYIVPKRNNEVLIGATSYPNEVDPNVTVGGILSLLTRATAMMPSLKDATIIESWCGVRPQTADGLPIIGAISPTMYVCTGHYRNGILLSPITGKLVAQALLGDVTATQRLAPFSPQRFTQGGYVCN</sequence>
<evidence type="ECO:0000256" key="4">
    <source>
        <dbReference type="ARBA" id="ARBA00049872"/>
    </source>
</evidence>
<comment type="caution">
    <text evidence="7">The sequence shown here is derived from an EMBL/GenBank/DDBJ whole genome shotgun (WGS) entry which is preliminary data.</text>
</comment>
<dbReference type="SUPFAM" id="SSF51905">
    <property type="entry name" value="FAD/NAD(P)-binding domain"/>
    <property type="match status" value="1"/>
</dbReference>
<name>A0A921T4R1_9BACL</name>
<gene>
    <name evidence="7" type="primary">thiO</name>
    <name evidence="7" type="ORF">K8V30_02840</name>
</gene>
<evidence type="ECO:0000313" key="7">
    <source>
        <dbReference type="EMBL" id="HJH10626.1"/>
    </source>
</evidence>
<dbReference type="GO" id="GO:0043799">
    <property type="term" value="F:glycine oxidase activity"/>
    <property type="evidence" value="ECO:0007669"/>
    <property type="project" value="UniProtKB-EC"/>
</dbReference>
<dbReference type="GO" id="GO:0009228">
    <property type="term" value="P:thiamine biosynthetic process"/>
    <property type="evidence" value="ECO:0007669"/>
    <property type="project" value="UniProtKB-KW"/>
</dbReference>
<dbReference type="InterPro" id="IPR012727">
    <property type="entry name" value="Gly_oxidase_ThiO"/>
</dbReference>
<proteinExistence type="predicted"/>
<dbReference type="InterPro" id="IPR036188">
    <property type="entry name" value="FAD/NAD-bd_sf"/>
</dbReference>
<comment type="catalytic activity">
    <reaction evidence="4">
        <text>glycine + O2 + H2O = glyoxylate + H2O2 + NH4(+)</text>
        <dbReference type="Rhea" id="RHEA:11532"/>
        <dbReference type="ChEBI" id="CHEBI:15377"/>
        <dbReference type="ChEBI" id="CHEBI:15379"/>
        <dbReference type="ChEBI" id="CHEBI:16240"/>
        <dbReference type="ChEBI" id="CHEBI:28938"/>
        <dbReference type="ChEBI" id="CHEBI:36655"/>
        <dbReference type="ChEBI" id="CHEBI:57305"/>
        <dbReference type="EC" id="1.4.3.19"/>
    </reaction>
</comment>
<dbReference type="Gene3D" id="3.50.50.60">
    <property type="entry name" value="FAD/NAD(P)-binding domain"/>
    <property type="match status" value="1"/>
</dbReference>
<evidence type="ECO:0000313" key="8">
    <source>
        <dbReference type="Proteomes" id="UP000700212"/>
    </source>
</evidence>
<evidence type="ECO:0000256" key="3">
    <source>
        <dbReference type="ARBA" id="ARBA00023002"/>
    </source>
</evidence>
<dbReference type="Gene3D" id="3.30.9.10">
    <property type="entry name" value="D-Amino Acid Oxidase, subunit A, domain 2"/>
    <property type="match status" value="1"/>
</dbReference>
<feature type="domain" description="FAD dependent oxidoreductase" evidence="6">
    <location>
        <begin position="5"/>
        <end position="333"/>
    </location>
</feature>
<protein>
    <recommendedName>
        <fullName evidence="5">glycine oxidase</fullName>
        <ecNumber evidence="5">1.4.3.19</ecNumber>
    </recommendedName>
</protein>
<dbReference type="PANTHER" id="PTHR13847">
    <property type="entry name" value="SARCOSINE DEHYDROGENASE-RELATED"/>
    <property type="match status" value="1"/>
</dbReference>